<dbReference type="InterPro" id="IPR027417">
    <property type="entry name" value="P-loop_NTPase"/>
</dbReference>
<dbReference type="SUPFAM" id="SSF52540">
    <property type="entry name" value="P-loop containing nucleoside triphosphate hydrolases"/>
    <property type="match status" value="1"/>
</dbReference>
<evidence type="ECO:0000256" key="2">
    <source>
        <dbReference type="ARBA" id="ARBA00022840"/>
    </source>
</evidence>
<dbReference type="PANTHER" id="PTHR43158:SF2">
    <property type="entry name" value="SKFA PEPTIDE EXPORT ATP-BINDING PROTEIN SKFE"/>
    <property type="match status" value="1"/>
</dbReference>
<keyword evidence="2" id="KW-0067">ATP-binding</keyword>
<dbReference type="Proteomes" id="UP001497416">
    <property type="component" value="Unassembled WGS sequence"/>
</dbReference>
<accession>A0ABM9NXE1</accession>
<name>A0ABM9NXE1_9FLAO</name>
<proteinExistence type="predicted"/>
<organism evidence="4 5">
    <name type="scientific">Tenacibaculum platacis</name>
    <dbReference type="NCBI Taxonomy" id="3137852"/>
    <lineage>
        <taxon>Bacteria</taxon>
        <taxon>Pseudomonadati</taxon>
        <taxon>Bacteroidota</taxon>
        <taxon>Flavobacteriia</taxon>
        <taxon>Flavobacteriales</taxon>
        <taxon>Flavobacteriaceae</taxon>
        <taxon>Tenacibaculum</taxon>
    </lineage>
</organism>
<dbReference type="PANTHER" id="PTHR43158">
    <property type="entry name" value="SKFA PEPTIDE EXPORT ATP-BINDING PROTEIN SKFE"/>
    <property type="match status" value="1"/>
</dbReference>
<protein>
    <submittedName>
        <fullName evidence="4">ABC-type multidrug transport system ATPase subunit</fullName>
    </submittedName>
</protein>
<reference evidence="4 5" key="1">
    <citation type="submission" date="2024-05" db="EMBL/GenBank/DDBJ databases">
        <authorList>
            <person name="Duchaud E."/>
        </authorList>
    </citation>
    <scope>NUCLEOTIDE SEQUENCE [LARGE SCALE GENOMIC DNA]</scope>
    <source>
        <strain evidence="4">Ena-SAMPLE-TAB-13-05-2024-13:56:06:370-140302</strain>
    </source>
</reference>
<evidence type="ECO:0000256" key="1">
    <source>
        <dbReference type="ARBA" id="ARBA00022741"/>
    </source>
</evidence>
<dbReference type="Pfam" id="PF00005">
    <property type="entry name" value="ABC_tran"/>
    <property type="match status" value="1"/>
</dbReference>
<dbReference type="Gene3D" id="3.40.50.300">
    <property type="entry name" value="P-loop containing nucleotide triphosphate hydrolases"/>
    <property type="match status" value="1"/>
</dbReference>
<dbReference type="RefSeq" id="WP_348711378.1">
    <property type="nucleotide sequence ID" value="NZ_CAXIXY010000004.1"/>
</dbReference>
<comment type="caution">
    <text evidence="4">The sequence shown here is derived from an EMBL/GenBank/DDBJ whole genome shotgun (WGS) entry which is preliminary data.</text>
</comment>
<keyword evidence="1" id="KW-0547">Nucleotide-binding</keyword>
<evidence type="ECO:0000259" key="3">
    <source>
        <dbReference type="PROSITE" id="PS50893"/>
    </source>
</evidence>
<dbReference type="EMBL" id="CAXIXY010000004">
    <property type="protein sequence ID" value="CAL2082795.1"/>
    <property type="molecule type" value="Genomic_DNA"/>
</dbReference>
<dbReference type="SMART" id="SM00382">
    <property type="entry name" value="AAA"/>
    <property type="match status" value="1"/>
</dbReference>
<feature type="domain" description="ABC transporter" evidence="3">
    <location>
        <begin position="4"/>
        <end position="216"/>
    </location>
</feature>
<keyword evidence="5" id="KW-1185">Reference proteome</keyword>
<dbReference type="PROSITE" id="PS50893">
    <property type="entry name" value="ABC_TRANSPORTER_2"/>
    <property type="match status" value="1"/>
</dbReference>
<sequence>MSKLHVDSVRKFYGNNLILSDVFLSCAKGEIKGLVGRNGSGKSTLLKIIFGVERAEYSFVKVDTKVIKTVTDAKNLINYLPQENFLPNRIKIKKLIRLFLEKPQQREILKNEHIQPLLDKTNEVLSGGEKRIVEIALILYSKAQFILLDEPFNGVSPIVRNQIMDFLREMKKKKGIVLTDHDYRNVIKISDNILFLEDGYLQEIQSPEQLTELGYLRS</sequence>
<gene>
    <name evidence="4" type="ORF">T190607A01A_20028</name>
</gene>
<dbReference type="InterPro" id="IPR003593">
    <property type="entry name" value="AAA+_ATPase"/>
</dbReference>
<dbReference type="InterPro" id="IPR003439">
    <property type="entry name" value="ABC_transporter-like_ATP-bd"/>
</dbReference>
<evidence type="ECO:0000313" key="5">
    <source>
        <dbReference type="Proteomes" id="UP001497416"/>
    </source>
</evidence>
<evidence type="ECO:0000313" key="4">
    <source>
        <dbReference type="EMBL" id="CAL2082795.1"/>
    </source>
</evidence>